<dbReference type="GO" id="GO:0005737">
    <property type="term" value="C:cytoplasm"/>
    <property type="evidence" value="ECO:0007669"/>
    <property type="project" value="UniProtKB-SubCell"/>
</dbReference>
<organism evidence="12 13">
    <name type="scientific">Candidatus Acididesulfobacter diazotrophicus</name>
    <dbReference type="NCBI Taxonomy" id="2597226"/>
    <lineage>
        <taxon>Bacteria</taxon>
        <taxon>Deltaproteobacteria</taxon>
        <taxon>Candidatus Acidulodesulfobacterales</taxon>
        <taxon>Candidatus Acididesulfobacter</taxon>
    </lineage>
</organism>
<dbReference type="InterPro" id="IPR036101">
    <property type="entry name" value="CarD-like/TRCF_RID_sf"/>
</dbReference>
<dbReference type="GO" id="GO:0003678">
    <property type="term" value="F:DNA helicase activity"/>
    <property type="evidence" value="ECO:0007669"/>
    <property type="project" value="TreeGrafter"/>
</dbReference>
<keyword evidence="1 9" id="KW-0963">Cytoplasm</keyword>
<dbReference type="InterPro" id="IPR004576">
    <property type="entry name" value="Mfd"/>
</dbReference>
<keyword evidence="4 9" id="KW-0378">Hydrolase</keyword>
<dbReference type="Pfam" id="PF02559">
    <property type="entry name" value="CarD_TRCF_RID"/>
    <property type="match status" value="1"/>
</dbReference>
<dbReference type="PROSITE" id="PS51192">
    <property type="entry name" value="HELICASE_ATP_BIND_1"/>
    <property type="match status" value="1"/>
</dbReference>
<dbReference type="GO" id="GO:0000716">
    <property type="term" value="P:transcription-coupled nucleotide-excision repair, DNA damage recognition"/>
    <property type="evidence" value="ECO:0007669"/>
    <property type="project" value="UniProtKB-UniRule"/>
</dbReference>
<dbReference type="Pfam" id="PF00271">
    <property type="entry name" value="Helicase_C"/>
    <property type="match status" value="1"/>
</dbReference>
<comment type="similarity">
    <text evidence="9">In the N-terminal section; belongs to the UvrB family.</text>
</comment>
<evidence type="ECO:0000256" key="7">
    <source>
        <dbReference type="ARBA" id="ARBA00023125"/>
    </source>
</evidence>
<proteinExistence type="inferred from homology"/>
<dbReference type="InterPro" id="IPR014001">
    <property type="entry name" value="Helicase_ATP-bd"/>
</dbReference>
<dbReference type="InterPro" id="IPR027417">
    <property type="entry name" value="P-loop_NTPase"/>
</dbReference>
<keyword evidence="3 9" id="KW-0227">DNA damage</keyword>
<evidence type="ECO:0000259" key="10">
    <source>
        <dbReference type="PROSITE" id="PS51192"/>
    </source>
</evidence>
<dbReference type="Proteomes" id="UP000319296">
    <property type="component" value="Unassembled WGS sequence"/>
</dbReference>
<name>A0A519BKP5_9DELT</name>
<protein>
    <recommendedName>
        <fullName evidence="9">Transcription-repair-coupling factor</fullName>
        <shortName evidence="9">TRCF</shortName>
        <ecNumber evidence="9">3.6.4.-</ecNumber>
    </recommendedName>
</protein>
<keyword evidence="8 9" id="KW-0234">DNA repair</keyword>
<dbReference type="InterPro" id="IPR001650">
    <property type="entry name" value="Helicase_C-like"/>
</dbReference>
<dbReference type="SUPFAM" id="SSF141259">
    <property type="entry name" value="CarD-like"/>
    <property type="match status" value="1"/>
</dbReference>
<dbReference type="PROSITE" id="PS51194">
    <property type="entry name" value="HELICASE_CTER"/>
    <property type="match status" value="1"/>
</dbReference>
<dbReference type="InterPro" id="IPR037235">
    <property type="entry name" value="TRCF-like_C_D7"/>
</dbReference>
<dbReference type="GO" id="GO:0003684">
    <property type="term" value="F:damaged DNA binding"/>
    <property type="evidence" value="ECO:0007669"/>
    <property type="project" value="InterPro"/>
</dbReference>
<evidence type="ECO:0000313" key="13">
    <source>
        <dbReference type="Proteomes" id="UP000319296"/>
    </source>
</evidence>
<evidence type="ECO:0000256" key="4">
    <source>
        <dbReference type="ARBA" id="ARBA00022801"/>
    </source>
</evidence>
<comment type="caution">
    <text evidence="12">The sequence shown here is derived from an EMBL/GenBank/DDBJ whole genome shotgun (WGS) entry which is preliminary data.</text>
</comment>
<evidence type="ECO:0000259" key="11">
    <source>
        <dbReference type="PROSITE" id="PS51194"/>
    </source>
</evidence>
<keyword evidence="7 9" id="KW-0238">DNA-binding</keyword>
<sequence>MINNINTIKNSFNILKYKSALTAFALEASLLINGNADNYGIVVYVCKNTYSARNLYKNINFFQNNEFKKVFLCEEIIPASILYEFQNSKLINGINNAVNLILTYQSFLSNVPSLLDISETIINVKKGHIIDRNKLIDNLLSFGYEKAEYVQDPFQFSVRGELIDIYGGETDSPVRIDFFDDEVQDIRYFNINSQRSINKIDSYIIFPLKDDIFGKKLNILDIIEKPLIFTEDLNLNNDNNKENIDEIIKIYDKSYNDNKKEEEKGDKQNFILDSPYDCNSETINIENRLNNLLKKNSNNNVFYFNLNEQASYIQSPKNYYKLDYRDTGFLKCLWDESKEQLNKKKTERFFKLILSKGFSVMLSVKNDIYRERLKEIFSAFNVFEGENYNKGNFHIVSSEISAGFFSKKRKFLIFSDQELFKKRIEIIDTDKLKKEKNGADFFENIRELNSGDFVVHINHGIGKFTGIKTIASGNLTADYFEIIYAGGDKVYVPSEKIYLIHKYINSGESEPELNKLGTKSWAKSKKKAKEKIEEIAKDLIELYAKRKSEKGYAFSKEDEAYREFEENFEYEETEDQAIAIKDVLTDMESNKPMDRLVCGDVGYGKTEVAIRAAFKAAMDGKQVIFIAPTTLLVEQHFTNFSKRFEKYPFKVAYLSRFISAKEEKETIKLLENGSIDIIIGTHKLLSDKIKFKNPGLLIIDEEQKFGAFQKEKIKKIKSSIDVLALSATPIPRTLYLSVSGIRDISILNTAPIGRKNINTAISLYDETMVKEYIYREISRGGQVYFIDNRISHLESLSNKFSKIMPDIRVGIAHGRLHADDLEEIMHKFYHKEYDVLLSTSIIEAGLDNPNVNTIIINSSEGLGLSQLYQLRGRVGRSYLQAYCLLLVNSSELTKEQNKRLSAIMEYNDLGSGFRLAMADLEIRGAGNILGGAQSGNINSIGLEMCMQMLKDEIKRIEGKVLPAEIFPEVKVSLDIYIPDSYIKDSRIKLNVYRRLTACISIEEVYSIKEELIDRFGRCPEEIENLIKVSGLKVYMRKIKVKFIDIQEDKFDIEFYNSSENNSNNKDMIHSVKEHDELYSGAYIPEFSNLQISNDLLYDENIKFSKALLNFINDREILSKYIINFLSEYKLRIKIKINNNDNNFKNNISLKIIKNIIDIDNIIFILQEIDRYVNI</sequence>
<dbReference type="Gene3D" id="3.30.2060.10">
    <property type="entry name" value="Penicillin-binding protein 1b domain"/>
    <property type="match status" value="1"/>
</dbReference>
<feature type="domain" description="Helicase C-terminal" evidence="11">
    <location>
        <begin position="768"/>
        <end position="921"/>
    </location>
</feature>
<dbReference type="SMART" id="SM00490">
    <property type="entry name" value="HELICc"/>
    <property type="match status" value="1"/>
</dbReference>
<dbReference type="SMART" id="SM00487">
    <property type="entry name" value="DEXDc"/>
    <property type="match status" value="1"/>
</dbReference>
<dbReference type="SUPFAM" id="SSF52540">
    <property type="entry name" value="P-loop containing nucleoside triphosphate hydrolases"/>
    <property type="match status" value="3"/>
</dbReference>
<dbReference type="PANTHER" id="PTHR47964">
    <property type="entry name" value="ATP-DEPENDENT DNA HELICASE HOMOLOG RECG, CHLOROPLASTIC"/>
    <property type="match status" value="1"/>
</dbReference>
<dbReference type="CDD" id="cd17991">
    <property type="entry name" value="DEXHc_TRCF"/>
    <property type="match status" value="1"/>
</dbReference>
<keyword evidence="2 9" id="KW-0547">Nucleotide-binding</keyword>
<evidence type="ECO:0000256" key="1">
    <source>
        <dbReference type="ARBA" id="ARBA00022490"/>
    </source>
</evidence>
<dbReference type="InterPro" id="IPR047112">
    <property type="entry name" value="RecG/Mfd"/>
</dbReference>
<dbReference type="GO" id="GO:0005524">
    <property type="term" value="F:ATP binding"/>
    <property type="evidence" value="ECO:0007669"/>
    <property type="project" value="UniProtKB-UniRule"/>
</dbReference>
<accession>A0A519BKP5</accession>
<dbReference type="InterPro" id="IPR041471">
    <property type="entry name" value="UvrB_inter"/>
</dbReference>
<dbReference type="HAMAP" id="MF_00969">
    <property type="entry name" value="TRCF"/>
    <property type="match status" value="1"/>
</dbReference>
<dbReference type="InterPro" id="IPR005118">
    <property type="entry name" value="TRCF_C"/>
</dbReference>
<dbReference type="Pfam" id="PF17757">
    <property type="entry name" value="UvrB_inter"/>
    <property type="match status" value="1"/>
</dbReference>
<reference evidence="12 13" key="1">
    <citation type="journal article" date="2019" name="ISME J.">
        <title>Insights into ecological role of a new deltaproteobacterial order Candidatus Acidulodesulfobacterales by metagenomics and metatranscriptomics.</title>
        <authorList>
            <person name="Tan S."/>
            <person name="Liu J."/>
            <person name="Fang Y."/>
            <person name="Hedlund B.P."/>
            <person name="Lian Z.H."/>
            <person name="Huang L.Y."/>
            <person name="Li J.T."/>
            <person name="Huang L.N."/>
            <person name="Li W.J."/>
            <person name="Jiang H.C."/>
            <person name="Dong H.L."/>
            <person name="Shu W.S."/>
        </authorList>
    </citation>
    <scope>NUCLEOTIDE SEQUENCE [LARGE SCALE GENOMIC DNA]</scope>
    <source>
        <strain evidence="12">AP1</strain>
    </source>
</reference>
<dbReference type="EMBL" id="SGBB01000020">
    <property type="protein sequence ID" value="RZD17841.1"/>
    <property type="molecule type" value="Genomic_DNA"/>
</dbReference>
<dbReference type="InterPro" id="IPR011545">
    <property type="entry name" value="DEAD/DEAH_box_helicase_dom"/>
</dbReference>
<dbReference type="InterPro" id="IPR003711">
    <property type="entry name" value="CarD-like/TRCF_RID"/>
</dbReference>
<dbReference type="EC" id="3.6.4.-" evidence="9"/>
<dbReference type="GO" id="GO:0016787">
    <property type="term" value="F:hydrolase activity"/>
    <property type="evidence" value="ECO:0007669"/>
    <property type="project" value="UniProtKB-KW"/>
</dbReference>
<gene>
    <name evidence="9 12" type="primary">mfd</name>
    <name evidence="12" type="ORF">EVG15_08915</name>
</gene>
<evidence type="ECO:0000256" key="3">
    <source>
        <dbReference type="ARBA" id="ARBA00022763"/>
    </source>
</evidence>
<keyword evidence="6 9" id="KW-0067">ATP-binding</keyword>
<evidence type="ECO:0000256" key="9">
    <source>
        <dbReference type="HAMAP-Rule" id="MF_00969"/>
    </source>
</evidence>
<dbReference type="NCBIfam" id="TIGR00580">
    <property type="entry name" value="mfd"/>
    <property type="match status" value="1"/>
</dbReference>
<evidence type="ECO:0000256" key="8">
    <source>
        <dbReference type="ARBA" id="ARBA00023204"/>
    </source>
</evidence>
<comment type="subcellular location">
    <subcellularLocation>
        <location evidence="9">Cytoplasm</location>
    </subcellularLocation>
</comment>
<dbReference type="Gene3D" id="2.40.10.170">
    <property type="match status" value="1"/>
</dbReference>
<evidence type="ECO:0000256" key="5">
    <source>
        <dbReference type="ARBA" id="ARBA00022806"/>
    </source>
</evidence>
<dbReference type="Gene3D" id="3.40.50.300">
    <property type="entry name" value="P-loop containing nucleotide triphosphate hydrolases"/>
    <property type="match status" value="2"/>
</dbReference>
<dbReference type="AlphaFoldDB" id="A0A519BKP5"/>
<dbReference type="GO" id="GO:0006355">
    <property type="term" value="P:regulation of DNA-templated transcription"/>
    <property type="evidence" value="ECO:0007669"/>
    <property type="project" value="UniProtKB-UniRule"/>
</dbReference>
<comment type="function">
    <text evidence="9">Couples transcription and DNA repair by recognizing RNA polymerase (RNAP) stalled at DNA lesions. Mediates ATP-dependent release of RNAP and its truncated transcript from the DNA, and recruitment of nucleotide excision repair machinery to the damaged site.</text>
</comment>
<dbReference type="SMART" id="SM01058">
    <property type="entry name" value="CarD_TRCF"/>
    <property type="match status" value="1"/>
</dbReference>
<evidence type="ECO:0000256" key="6">
    <source>
        <dbReference type="ARBA" id="ARBA00022840"/>
    </source>
</evidence>
<dbReference type="SMART" id="SM00982">
    <property type="entry name" value="TRCF"/>
    <property type="match status" value="1"/>
</dbReference>
<dbReference type="Pfam" id="PF00270">
    <property type="entry name" value="DEAD"/>
    <property type="match status" value="1"/>
</dbReference>
<keyword evidence="5" id="KW-0347">Helicase</keyword>
<dbReference type="Pfam" id="PF03461">
    <property type="entry name" value="TRCF"/>
    <property type="match status" value="1"/>
</dbReference>
<dbReference type="Gene3D" id="3.90.1150.50">
    <property type="entry name" value="Transcription-repair-coupling factor, D7 domain"/>
    <property type="match status" value="1"/>
</dbReference>
<dbReference type="PANTHER" id="PTHR47964:SF1">
    <property type="entry name" value="ATP-DEPENDENT DNA HELICASE HOMOLOG RECG, CHLOROPLASTIC"/>
    <property type="match status" value="1"/>
</dbReference>
<dbReference type="SUPFAM" id="SSF143517">
    <property type="entry name" value="TRCF domain-like"/>
    <property type="match status" value="1"/>
</dbReference>
<dbReference type="Gene3D" id="3.40.50.11180">
    <property type="match status" value="1"/>
</dbReference>
<comment type="similarity">
    <text evidence="9">In the C-terminal section; belongs to the helicase family. RecG subfamily.</text>
</comment>
<evidence type="ECO:0000313" key="12">
    <source>
        <dbReference type="EMBL" id="RZD17841.1"/>
    </source>
</evidence>
<feature type="domain" description="Helicase ATP-binding" evidence="10">
    <location>
        <begin position="586"/>
        <end position="747"/>
    </location>
</feature>
<evidence type="ECO:0000256" key="2">
    <source>
        <dbReference type="ARBA" id="ARBA00022741"/>
    </source>
</evidence>